<proteinExistence type="predicted"/>
<feature type="signal peptide" evidence="1">
    <location>
        <begin position="1"/>
        <end position="20"/>
    </location>
</feature>
<keyword evidence="3" id="KW-1185">Reference proteome</keyword>
<keyword evidence="1" id="KW-0732">Signal</keyword>
<dbReference type="Pfam" id="PF09580">
    <property type="entry name" value="Spore_YhcN_YlaJ"/>
    <property type="match status" value="1"/>
</dbReference>
<dbReference type="EMBL" id="CP041372">
    <property type="protein sequence ID" value="QKS70762.1"/>
    <property type="molecule type" value="Genomic_DNA"/>
</dbReference>
<dbReference type="InterPro" id="IPR019076">
    <property type="entry name" value="Spore_lipoprot_YhcN/YlaJ-like"/>
</dbReference>
<gene>
    <name evidence="2" type="ORF">FLK61_28935</name>
</gene>
<evidence type="ECO:0000313" key="2">
    <source>
        <dbReference type="EMBL" id="QKS70762.1"/>
    </source>
</evidence>
<evidence type="ECO:0000313" key="3">
    <source>
        <dbReference type="Proteomes" id="UP000318138"/>
    </source>
</evidence>
<dbReference type="RefSeq" id="WP_176008797.1">
    <property type="nucleotide sequence ID" value="NZ_CP041372.2"/>
</dbReference>
<dbReference type="PROSITE" id="PS51257">
    <property type="entry name" value="PROKAR_LIPOPROTEIN"/>
    <property type="match status" value="1"/>
</dbReference>
<dbReference type="AlphaFoldDB" id="A0A859FDD6"/>
<sequence>MKKSLLTLTCALTLTAGMTACGNMNQNGDEAAYHNPSHYGLDTQQASYSYPGQTTGMARGVTGNHREDMVDENGLLNGRLTGYDRPNGNGYYATGDGKLARELEKRVSREEGVADTDVLVRDNDILVGVNSTNNGIERRVESLAKPLAGNRNVHVVTEDNGFGRIHDMESRLRDGGAFDEIGSTFDAMLDDLGDAASRPFTRTR</sequence>
<dbReference type="KEGG" id="psua:FLK61_28935"/>
<keyword evidence="2" id="KW-0449">Lipoprotein</keyword>
<reference evidence="3" key="1">
    <citation type="submission" date="2019-07" db="EMBL/GenBank/DDBJ databases">
        <title>Bacillus alkalisoli sp. nov. isolated from saline soil.</title>
        <authorList>
            <person name="Sun J.-Q."/>
            <person name="Xu L."/>
        </authorList>
    </citation>
    <scope>NUCLEOTIDE SEQUENCE [LARGE SCALE GENOMIC DNA]</scope>
    <source>
        <strain evidence="3">M4U3P1</strain>
    </source>
</reference>
<feature type="chain" id="PRO_5039413472" evidence="1">
    <location>
        <begin position="21"/>
        <end position="204"/>
    </location>
</feature>
<accession>A0A859FDD6</accession>
<evidence type="ECO:0000256" key="1">
    <source>
        <dbReference type="SAM" id="SignalP"/>
    </source>
</evidence>
<protein>
    <submittedName>
        <fullName evidence="2">YhcN/YlaJ family sporulation lipoprotein</fullName>
    </submittedName>
</protein>
<organism evidence="2 3">
    <name type="scientific">Paenalkalicoccus suaedae</name>
    <dbReference type="NCBI Taxonomy" id="2592382"/>
    <lineage>
        <taxon>Bacteria</taxon>
        <taxon>Bacillati</taxon>
        <taxon>Bacillota</taxon>
        <taxon>Bacilli</taxon>
        <taxon>Bacillales</taxon>
        <taxon>Bacillaceae</taxon>
        <taxon>Paenalkalicoccus</taxon>
    </lineage>
</organism>
<name>A0A859FDD6_9BACI</name>
<dbReference type="Proteomes" id="UP000318138">
    <property type="component" value="Chromosome"/>
</dbReference>